<dbReference type="InterPro" id="IPR000644">
    <property type="entry name" value="CBS_dom"/>
</dbReference>
<dbReference type="InterPro" id="IPR051257">
    <property type="entry name" value="Diverse_CBS-Domain"/>
</dbReference>
<dbReference type="Gene3D" id="3.10.580.10">
    <property type="entry name" value="CBS-domain"/>
    <property type="match status" value="2"/>
</dbReference>
<sequence>MTSSPPLEQRAVAELMSRDLLTIAADESVIMAWELMCRAEIHHLPVADVEGGFLGVLDAQTLTSSWNAAVPREARRPVTTLLPSPPPATVRPSATVAEAALAMLECDRDYVAVTDEHGALAGLVTARDLICALAGVHREIPARTGGMPSLYRIEPVLPRETPPPHPGRSNIGPD</sequence>
<evidence type="ECO:0000256" key="3">
    <source>
        <dbReference type="SAM" id="MobiDB-lite"/>
    </source>
</evidence>
<dbReference type="RefSeq" id="WP_089314616.1">
    <property type="nucleotide sequence ID" value="NZ_FZNP01000011.1"/>
</dbReference>
<dbReference type="PANTHER" id="PTHR43080">
    <property type="entry name" value="CBS DOMAIN-CONTAINING PROTEIN CBSX3, MITOCHONDRIAL"/>
    <property type="match status" value="1"/>
</dbReference>
<evidence type="ECO:0000256" key="1">
    <source>
        <dbReference type="ARBA" id="ARBA00023122"/>
    </source>
</evidence>
<dbReference type="InterPro" id="IPR046342">
    <property type="entry name" value="CBS_dom_sf"/>
</dbReference>
<protein>
    <submittedName>
        <fullName evidence="5">CBS domain-containing protein</fullName>
    </submittedName>
</protein>
<reference evidence="6" key="1">
    <citation type="submission" date="2017-06" db="EMBL/GenBank/DDBJ databases">
        <authorList>
            <person name="Varghese N."/>
            <person name="Submissions S."/>
        </authorList>
    </citation>
    <scope>NUCLEOTIDE SEQUENCE [LARGE SCALE GENOMIC DNA]</scope>
    <source>
        <strain evidence="6">DSM 44485</strain>
    </source>
</reference>
<evidence type="ECO:0000313" key="5">
    <source>
        <dbReference type="EMBL" id="SNS11214.1"/>
    </source>
</evidence>
<proteinExistence type="predicted"/>
<feature type="domain" description="CBS" evidence="4">
    <location>
        <begin position="16"/>
        <end position="72"/>
    </location>
</feature>
<dbReference type="AlphaFoldDB" id="A0A239BVZ8"/>
<gene>
    <name evidence="5" type="ORF">SAMN06265355_11198</name>
</gene>
<evidence type="ECO:0000313" key="6">
    <source>
        <dbReference type="Proteomes" id="UP000198420"/>
    </source>
</evidence>
<accession>A0A239BVZ8</accession>
<dbReference type="OrthoDB" id="3218170at2"/>
<dbReference type="PROSITE" id="PS51371">
    <property type="entry name" value="CBS"/>
    <property type="match status" value="2"/>
</dbReference>
<feature type="region of interest" description="Disordered" evidence="3">
    <location>
        <begin position="155"/>
        <end position="174"/>
    </location>
</feature>
<dbReference type="SMART" id="SM00116">
    <property type="entry name" value="CBS"/>
    <property type="match status" value="2"/>
</dbReference>
<keyword evidence="6" id="KW-1185">Reference proteome</keyword>
<name>A0A239BVZ8_9ACTN</name>
<organism evidence="5 6">
    <name type="scientific">Actinomadura mexicana</name>
    <dbReference type="NCBI Taxonomy" id="134959"/>
    <lineage>
        <taxon>Bacteria</taxon>
        <taxon>Bacillati</taxon>
        <taxon>Actinomycetota</taxon>
        <taxon>Actinomycetes</taxon>
        <taxon>Streptosporangiales</taxon>
        <taxon>Thermomonosporaceae</taxon>
        <taxon>Actinomadura</taxon>
    </lineage>
</organism>
<evidence type="ECO:0000259" key="4">
    <source>
        <dbReference type="PROSITE" id="PS51371"/>
    </source>
</evidence>
<dbReference type="Proteomes" id="UP000198420">
    <property type="component" value="Unassembled WGS sequence"/>
</dbReference>
<dbReference type="SUPFAM" id="SSF54631">
    <property type="entry name" value="CBS-domain pair"/>
    <property type="match status" value="1"/>
</dbReference>
<dbReference type="EMBL" id="FZNP01000011">
    <property type="protein sequence ID" value="SNS11214.1"/>
    <property type="molecule type" value="Genomic_DNA"/>
</dbReference>
<evidence type="ECO:0000256" key="2">
    <source>
        <dbReference type="PROSITE-ProRule" id="PRU00703"/>
    </source>
</evidence>
<dbReference type="Pfam" id="PF00571">
    <property type="entry name" value="CBS"/>
    <property type="match status" value="2"/>
</dbReference>
<keyword evidence="1 2" id="KW-0129">CBS domain</keyword>
<feature type="domain" description="CBS" evidence="4">
    <location>
        <begin position="83"/>
        <end position="142"/>
    </location>
</feature>
<dbReference type="PANTHER" id="PTHR43080:SF2">
    <property type="entry name" value="CBS DOMAIN-CONTAINING PROTEIN"/>
    <property type="match status" value="1"/>
</dbReference>